<accession>A0A4Y9XUQ8</accession>
<evidence type="ECO:0000256" key="5">
    <source>
        <dbReference type="SAM" id="MobiDB-lite"/>
    </source>
</evidence>
<dbReference type="Gene3D" id="1.10.10.60">
    <property type="entry name" value="Homeodomain-like"/>
    <property type="match status" value="1"/>
</dbReference>
<keyword evidence="2" id="KW-0238">DNA-binding</keyword>
<keyword evidence="4" id="KW-0539">Nucleus</keyword>
<dbReference type="Proteomes" id="UP000298327">
    <property type="component" value="Unassembled WGS sequence"/>
</dbReference>
<dbReference type="InterPro" id="IPR001356">
    <property type="entry name" value="HD"/>
</dbReference>
<dbReference type="InterPro" id="IPR024441">
    <property type="entry name" value="Homeodomain1_C"/>
</dbReference>
<keyword evidence="10" id="KW-1185">Reference proteome</keyword>
<sequence>MSKALRSRFLSIEDQFLSSITLGSDAIAAFNHDWASLFRDFSAAVKSQQVDDETMTMAHTIASRVAILADPLLCMDSEMGKLLEDFESEVDRILSDGDVEVSSSHLNHPPPSPPTASQSANHKSDSSPSLHSTARHWLLHNLHDPYPSPSQTASLAGTCGCAVKVVQDWFSSARRRIGWTDLSREKFNGSRRETSRAAARVYVEDSDESLPLDITRAFSVIRANAQNLLQEVVADSDEDVELADSKLDVQGFDYCLPALPVVEDDEDDMTPPPPIAGCKRTFGSTRESEDSGAGKMNADVALDSRPSKRHRSFKLTSSSNQVAPFTSQNQSVATQYPFSFDGIGQVPMSPNAPTKDIHPSFIPAEEVVSSSSTSPRKRRLSDASSAERPKRPRGLDHGPRRQTVSDPLPSASGVLFSEDWLNAAFGVPSAIDTKGLEAPSPFDIGLYEHNSITHSHDGTIVVPTCQFDISDADLATAVVNLFDLSFTSTSQPTTSQSECLDSPSLPVFEEPFDLSEYQSVSDSLLDWSQFDDIVRSLGTSSPTPSLTSLSSDSSASSTPNPLSDDSSLQIGYPPEADPTALSSCLSDLSNELPSLLSSSEHVF</sequence>
<evidence type="ECO:0000256" key="1">
    <source>
        <dbReference type="ARBA" id="ARBA00005800"/>
    </source>
</evidence>
<dbReference type="InterPro" id="IPR024333">
    <property type="entry name" value="Mating-type_A-alpha/beta_1_N"/>
</dbReference>
<comment type="caution">
    <text evidence="9">The sequence shown here is derived from an EMBL/GenBank/DDBJ whole genome shotgun (WGS) entry which is preliminary data.</text>
</comment>
<feature type="compositionally biased region" description="Polar residues" evidence="5">
    <location>
        <begin position="314"/>
        <end position="328"/>
    </location>
</feature>
<name>A0A4Y9XUQ8_9AGAM</name>
<proteinExistence type="inferred from homology"/>
<feature type="domain" description="Mating-type protein A-alpha/beta 1 N-terminal" evidence="7">
    <location>
        <begin position="7"/>
        <end position="86"/>
    </location>
</feature>
<evidence type="ECO:0000313" key="9">
    <source>
        <dbReference type="EMBL" id="TFY53890.1"/>
    </source>
</evidence>
<dbReference type="CDD" id="cd00086">
    <property type="entry name" value="homeodomain"/>
    <property type="match status" value="1"/>
</dbReference>
<dbReference type="STRING" id="205917.A0A4Y9XUQ8"/>
<feature type="domain" description="Mating-type protein C-terminal" evidence="8">
    <location>
        <begin position="359"/>
        <end position="529"/>
    </location>
</feature>
<dbReference type="InterPro" id="IPR008422">
    <property type="entry name" value="KN_HD"/>
</dbReference>
<dbReference type="AlphaFoldDB" id="A0A4Y9XUQ8"/>
<evidence type="ECO:0000313" key="10">
    <source>
        <dbReference type="Proteomes" id="UP000298327"/>
    </source>
</evidence>
<feature type="region of interest" description="Disordered" evidence="5">
    <location>
        <begin position="263"/>
        <end position="328"/>
    </location>
</feature>
<organism evidence="9 10">
    <name type="scientific">Dentipellis fragilis</name>
    <dbReference type="NCBI Taxonomy" id="205917"/>
    <lineage>
        <taxon>Eukaryota</taxon>
        <taxon>Fungi</taxon>
        <taxon>Dikarya</taxon>
        <taxon>Basidiomycota</taxon>
        <taxon>Agaricomycotina</taxon>
        <taxon>Agaricomycetes</taxon>
        <taxon>Russulales</taxon>
        <taxon>Hericiaceae</taxon>
        <taxon>Dentipellis</taxon>
    </lineage>
</organism>
<evidence type="ECO:0000256" key="4">
    <source>
        <dbReference type="ARBA" id="ARBA00023242"/>
    </source>
</evidence>
<evidence type="ECO:0000259" key="8">
    <source>
        <dbReference type="Pfam" id="PF12737"/>
    </source>
</evidence>
<dbReference type="GO" id="GO:0003677">
    <property type="term" value="F:DNA binding"/>
    <property type="evidence" value="ECO:0007669"/>
    <property type="project" value="UniProtKB-KW"/>
</dbReference>
<feature type="region of interest" description="Disordered" evidence="5">
    <location>
        <begin position="365"/>
        <end position="409"/>
    </location>
</feature>
<dbReference type="Pfam" id="PF12731">
    <property type="entry name" value="Mating_N"/>
    <property type="match status" value="1"/>
</dbReference>
<keyword evidence="3" id="KW-0371">Homeobox</keyword>
<feature type="region of interest" description="Disordered" evidence="5">
    <location>
        <begin position="100"/>
        <end position="130"/>
    </location>
</feature>
<feature type="compositionally biased region" description="Basic and acidic residues" evidence="5">
    <location>
        <begin position="385"/>
        <end position="399"/>
    </location>
</feature>
<evidence type="ECO:0000259" key="6">
    <source>
        <dbReference type="Pfam" id="PF05920"/>
    </source>
</evidence>
<feature type="domain" description="KN homeodomain" evidence="6">
    <location>
        <begin position="137"/>
        <end position="176"/>
    </location>
</feature>
<evidence type="ECO:0000259" key="7">
    <source>
        <dbReference type="Pfam" id="PF12731"/>
    </source>
</evidence>
<dbReference type="Pfam" id="PF12737">
    <property type="entry name" value="Mating_C"/>
    <property type="match status" value="1"/>
</dbReference>
<feature type="compositionally biased region" description="Low complexity" evidence="5">
    <location>
        <begin position="540"/>
        <end position="563"/>
    </location>
</feature>
<dbReference type="SUPFAM" id="SSF46689">
    <property type="entry name" value="Homeodomain-like"/>
    <property type="match status" value="1"/>
</dbReference>
<comment type="similarity">
    <text evidence="1">Belongs to the TALE/M-ATYP homeobox family.</text>
</comment>
<dbReference type="GO" id="GO:0006355">
    <property type="term" value="P:regulation of DNA-templated transcription"/>
    <property type="evidence" value="ECO:0007669"/>
    <property type="project" value="InterPro"/>
</dbReference>
<gene>
    <name evidence="9" type="ORF">EVG20_g9930</name>
</gene>
<dbReference type="InterPro" id="IPR009057">
    <property type="entry name" value="Homeodomain-like_sf"/>
</dbReference>
<reference evidence="9 10" key="1">
    <citation type="submission" date="2019-02" db="EMBL/GenBank/DDBJ databases">
        <title>Genome sequencing of the rare red list fungi Dentipellis fragilis.</title>
        <authorList>
            <person name="Buettner E."/>
            <person name="Kellner H."/>
        </authorList>
    </citation>
    <scope>NUCLEOTIDE SEQUENCE [LARGE SCALE GENOMIC DNA]</scope>
    <source>
        <strain evidence="9 10">DSM 105465</strain>
    </source>
</reference>
<feature type="region of interest" description="Disordered" evidence="5">
    <location>
        <begin position="540"/>
        <end position="575"/>
    </location>
</feature>
<evidence type="ECO:0000256" key="3">
    <source>
        <dbReference type="ARBA" id="ARBA00023155"/>
    </source>
</evidence>
<dbReference type="Pfam" id="PF05920">
    <property type="entry name" value="Homeobox_KN"/>
    <property type="match status" value="1"/>
</dbReference>
<dbReference type="OrthoDB" id="250329at2759"/>
<protein>
    <recommendedName>
        <fullName evidence="11">Homeobox KN domain-containing protein</fullName>
    </recommendedName>
</protein>
<evidence type="ECO:0008006" key="11">
    <source>
        <dbReference type="Google" id="ProtNLM"/>
    </source>
</evidence>
<dbReference type="EMBL" id="SEOQ01001092">
    <property type="protein sequence ID" value="TFY53890.1"/>
    <property type="molecule type" value="Genomic_DNA"/>
</dbReference>
<evidence type="ECO:0000256" key="2">
    <source>
        <dbReference type="ARBA" id="ARBA00023125"/>
    </source>
</evidence>